<keyword evidence="4" id="KW-1185">Reference proteome</keyword>
<gene>
    <name evidence="3" type="ORF">JK358_38475</name>
</gene>
<organism evidence="3 4">
    <name type="scientific">Nocardia acididurans</name>
    <dbReference type="NCBI Taxonomy" id="2802282"/>
    <lineage>
        <taxon>Bacteria</taxon>
        <taxon>Bacillati</taxon>
        <taxon>Actinomycetota</taxon>
        <taxon>Actinomycetes</taxon>
        <taxon>Mycobacteriales</taxon>
        <taxon>Nocardiaceae</taxon>
        <taxon>Nocardia</taxon>
    </lineage>
</organism>
<evidence type="ECO:0000313" key="4">
    <source>
        <dbReference type="Proteomes" id="UP000602198"/>
    </source>
</evidence>
<comment type="caution">
    <text evidence="3">The sequence shown here is derived from an EMBL/GenBank/DDBJ whole genome shotgun (WGS) entry which is preliminary data.</text>
</comment>
<reference evidence="3 4" key="1">
    <citation type="submission" date="2021-01" db="EMBL/GenBank/DDBJ databases">
        <title>WGS of actinomycetes isolated from Thailand.</title>
        <authorList>
            <person name="Thawai C."/>
        </authorList>
    </citation>
    <scope>NUCLEOTIDE SEQUENCE [LARGE SCALE GENOMIC DNA]</scope>
    <source>
        <strain evidence="3 4">LPG 2</strain>
    </source>
</reference>
<evidence type="ECO:0000256" key="1">
    <source>
        <dbReference type="SAM" id="MobiDB-lite"/>
    </source>
</evidence>
<feature type="domain" description="DeoxyPurine in DNA protein A" evidence="2">
    <location>
        <begin position="2"/>
        <end position="257"/>
    </location>
</feature>
<dbReference type="RefSeq" id="WP_201958755.1">
    <property type="nucleotide sequence ID" value="NZ_JAERRJ010000031.1"/>
</dbReference>
<dbReference type="EMBL" id="JAERRJ010000031">
    <property type="protein sequence ID" value="MBL1080298.1"/>
    <property type="molecule type" value="Genomic_DNA"/>
</dbReference>
<feature type="region of interest" description="Disordered" evidence="1">
    <location>
        <begin position="375"/>
        <end position="400"/>
    </location>
</feature>
<evidence type="ECO:0000313" key="3">
    <source>
        <dbReference type="EMBL" id="MBL1080298.1"/>
    </source>
</evidence>
<name>A0ABS1MI07_9NOCA</name>
<sequence>MKFYLGTHHPHWLSRTTAPLFISDVRLRDRKTLPRARGEWALDSGGFTQLQRYGNWDSVTPRQYVDRVRRYRDEIGGLNWAAPQDWMCEPMIIHGGRVGEIRFAGTGLSVPEHLRRSVGNLLDLRALDSTLPIAPTIQGFRRRDYELCLDLYAKAGIDLAAEPIVAVGSVCRRQNTREAAEIIAAITTAVPGIRLHGFGIKTSGLAEYGSQLASSDSMAWSDTARWEQILLPGCTGHSTCANCIRWAFLWRAKVLTALTGPATRTPCATPSRRPTSAVLRAAHRLALAGFRDEAADLARDTSIRWAHRDGMDTAHIADQLHLTLEQVAQILDAPEPDLLEQIRALRQKWDIDTEPATRAAADRILADLVADELVDQPPTPARRRPHRRTDPSALPLFDIA</sequence>
<dbReference type="InterPro" id="IPR055645">
    <property type="entry name" value="DpdA"/>
</dbReference>
<proteinExistence type="predicted"/>
<dbReference type="Pfam" id="PF23859">
    <property type="entry name" value="DpdA"/>
    <property type="match status" value="1"/>
</dbReference>
<protein>
    <recommendedName>
        <fullName evidence="2">DeoxyPurine in DNA protein A domain-containing protein</fullName>
    </recommendedName>
</protein>
<evidence type="ECO:0000259" key="2">
    <source>
        <dbReference type="Pfam" id="PF23859"/>
    </source>
</evidence>
<dbReference type="Proteomes" id="UP000602198">
    <property type="component" value="Unassembled WGS sequence"/>
</dbReference>
<accession>A0ABS1MI07</accession>